<proteinExistence type="predicted"/>
<dbReference type="Gene3D" id="2.60.120.10">
    <property type="entry name" value="Jelly Rolls"/>
    <property type="match status" value="1"/>
</dbReference>
<evidence type="ECO:0000313" key="5">
    <source>
        <dbReference type="Proteomes" id="UP000545761"/>
    </source>
</evidence>
<feature type="region of interest" description="Disordered" evidence="2">
    <location>
        <begin position="98"/>
        <end position="145"/>
    </location>
</feature>
<feature type="domain" description="AraC-type arabinose-binding/dimerisation" evidence="3">
    <location>
        <begin position="49"/>
        <end position="96"/>
    </location>
</feature>
<name>A0A7W0DU07_9ACTN</name>
<evidence type="ECO:0000313" key="4">
    <source>
        <dbReference type="EMBL" id="MBA2950880.1"/>
    </source>
</evidence>
<dbReference type="GO" id="GO:0003677">
    <property type="term" value="F:DNA binding"/>
    <property type="evidence" value="ECO:0007669"/>
    <property type="project" value="UniProtKB-KW"/>
</dbReference>
<evidence type="ECO:0000256" key="2">
    <source>
        <dbReference type="SAM" id="MobiDB-lite"/>
    </source>
</evidence>
<organism evidence="4 5">
    <name type="scientific">Streptomyces himalayensis subsp. himalayensis</name>
    <dbReference type="NCBI Taxonomy" id="2756131"/>
    <lineage>
        <taxon>Bacteria</taxon>
        <taxon>Bacillati</taxon>
        <taxon>Actinomycetota</taxon>
        <taxon>Actinomycetes</taxon>
        <taxon>Kitasatosporales</taxon>
        <taxon>Streptomycetaceae</taxon>
        <taxon>Streptomyces</taxon>
        <taxon>Streptomyces himalayensis</taxon>
    </lineage>
</organism>
<sequence length="183" mass="19590">MADLLGETPPEQGGALWRLAARERQLDANVVRLTPGADVAAHTEPDLDVLLYVTDGGGQLDAEGRRHTLGPGSLTWLPHGTRRSLSAGPDGMAYVTVHRRRPGLTIRSAAPGREPQRGSESELQAEGAPEPQRRPHPGEPVAQPEGGEAACLLHRVCPDCGRLASERDALYCSRCGTRLPSEE</sequence>
<dbReference type="AlphaFoldDB" id="A0A7W0DU07"/>
<dbReference type="Proteomes" id="UP000545761">
    <property type="component" value="Unassembled WGS sequence"/>
</dbReference>
<dbReference type="GO" id="GO:0006355">
    <property type="term" value="P:regulation of DNA-templated transcription"/>
    <property type="evidence" value="ECO:0007669"/>
    <property type="project" value="InterPro"/>
</dbReference>
<dbReference type="InterPro" id="IPR014710">
    <property type="entry name" value="RmlC-like_jellyroll"/>
</dbReference>
<dbReference type="Pfam" id="PF02311">
    <property type="entry name" value="AraC_binding"/>
    <property type="match status" value="1"/>
</dbReference>
<evidence type="ECO:0000259" key="3">
    <source>
        <dbReference type="Pfam" id="PF02311"/>
    </source>
</evidence>
<dbReference type="InterPro" id="IPR003313">
    <property type="entry name" value="AraC-bd"/>
</dbReference>
<protein>
    <submittedName>
        <fullName evidence="4">Cupin domain-containing protein</fullName>
    </submittedName>
</protein>
<dbReference type="InterPro" id="IPR011051">
    <property type="entry name" value="RmlC_Cupin_sf"/>
</dbReference>
<keyword evidence="1" id="KW-0238">DNA-binding</keyword>
<accession>A0A7W0DU07</accession>
<dbReference type="SUPFAM" id="SSF51182">
    <property type="entry name" value="RmlC-like cupins"/>
    <property type="match status" value="1"/>
</dbReference>
<evidence type="ECO:0000256" key="1">
    <source>
        <dbReference type="ARBA" id="ARBA00023125"/>
    </source>
</evidence>
<dbReference type="EMBL" id="JACEHE010000035">
    <property type="protein sequence ID" value="MBA2950880.1"/>
    <property type="molecule type" value="Genomic_DNA"/>
</dbReference>
<comment type="caution">
    <text evidence="4">The sequence shown here is derived from an EMBL/GenBank/DDBJ whole genome shotgun (WGS) entry which is preliminary data.</text>
</comment>
<reference evidence="4 5" key="1">
    <citation type="submission" date="2020-07" db="EMBL/GenBank/DDBJ databases">
        <title>Streptomyces isolated from Indian soil.</title>
        <authorList>
            <person name="Mandal S."/>
            <person name="Maiti P.K."/>
        </authorList>
    </citation>
    <scope>NUCLEOTIDE SEQUENCE [LARGE SCALE GENOMIC DNA]</scope>
    <source>
        <strain evidence="4 5">PSKA28</strain>
    </source>
</reference>
<gene>
    <name evidence="4" type="ORF">H1D24_35280</name>
</gene>